<protein>
    <submittedName>
        <fullName evidence="1">Uncharacterized protein</fullName>
    </submittedName>
</protein>
<organism evidence="1 2">
    <name type="scientific">Acinetobacter venetianus</name>
    <dbReference type="NCBI Taxonomy" id="52133"/>
    <lineage>
        <taxon>Bacteria</taxon>
        <taxon>Pseudomonadati</taxon>
        <taxon>Pseudomonadota</taxon>
        <taxon>Gammaproteobacteria</taxon>
        <taxon>Moraxellales</taxon>
        <taxon>Moraxellaceae</taxon>
        <taxon>Acinetobacter</taxon>
    </lineage>
</organism>
<dbReference type="RefSeq" id="WP_081106326.1">
    <property type="nucleotide sequence ID" value="NZ_JRHX01000068.1"/>
</dbReference>
<evidence type="ECO:0000313" key="2">
    <source>
        <dbReference type="Proteomes" id="UP000075544"/>
    </source>
</evidence>
<dbReference type="PATRIC" id="fig|52133.19.peg.2307"/>
<dbReference type="AlphaFoldDB" id="A0A150HTI3"/>
<sequence length="202" mass="23073">MQNITHLIEQYKVVASGKVLEAYKFILERTESLEGLLPSQQVSTLWNVYCQHYSQRENNLNGKLFEAILATIMLKNGVSPIFVQAKVVFVPNVNFDFILYSKEFGPISISAKTSLRERYKQADLESVSLKYVHRKARCFLVTMDKEEATRLERKRINGDLLGIDEIVLGNESSFDAMVEFLSQLNLEEPAPVQIISALKILR</sequence>
<reference evidence="1 2" key="1">
    <citation type="journal article" date="2016" name="Sci. Rep.">
        <title>Genomic and phenotypic characterization of the species Acinetobacter venetianus.</title>
        <authorList>
            <person name="Fondi M."/>
            <person name="Maida I."/>
            <person name="Perrin E."/>
            <person name="Orlandini V."/>
            <person name="La Torre L."/>
            <person name="Bosi E."/>
            <person name="Negroni A."/>
            <person name="Zanaroli G."/>
            <person name="Fava F."/>
            <person name="Decorosi F."/>
            <person name="Giovannetti L."/>
            <person name="Viti C."/>
            <person name="Vaneechoutte M."/>
            <person name="Dijkshoorn L."/>
            <person name="Fani R."/>
        </authorList>
    </citation>
    <scope>NUCLEOTIDE SEQUENCE [LARGE SCALE GENOMIC DNA]</scope>
    <source>
        <strain evidence="1 2">LUH13518</strain>
    </source>
</reference>
<dbReference type="InterPro" id="IPR038365">
    <property type="entry name" value="EcoRII_C_sf"/>
</dbReference>
<dbReference type="EMBL" id="JRHX01000068">
    <property type="protein sequence ID" value="KXZ69838.1"/>
    <property type="molecule type" value="Genomic_DNA"/>
</dbReference>
<dbReference type="Proteomes" id="UP000075544">
    <property type="component" value="Unassembled WGS sequence"/>
</dbReference>
<evidence type="ECO:0000313" key="1">
    <source>
        <dbReference type="EMBL" id="KXZ69838.1"/>
    </source>
</evidence>
<dbReference type="Gene3D" id="3.40.91.80">
    <property type="match status" value="1"/>
</dbReference>
<name>A0A150HTI3_9GAMM</name>
<accession>A0A150HTI3</accession>
<gene>
    <name evidence="1" type="ORF">AVENLUH13518_02289</name>
</gene>
<proteinExistence type="predicted"/>
<comment type="caution">
    <text evidence="1">The sequence shown here is derived from an EMBL/GenBank/DDBJ whole genome shotgun (WGS) entry which is preliminary data.</text>
</comment>